<proteinExistence type="predicted"/>
<organism evidence="1 2">
    <name type="scientific">Nocardioides aurantiacus</name>
    <dbReference type="NCBI Taxonomy" id="86796"/>
    <lineage>
        <taxon>Bacteria</taxon>
        <taxon>Bacillati</taxon>
        <taxon>Actinomycetota</taxon>
        <taxon>Actinomycetes</taxon>
        <taxon>Propionibacteriales</taxon>
        <taxon>Nocardioidaceae</taxon>
        <taxon>Nocardioides</taxon>
    </lineage>
</organism>
<protein>
    <submittedName>
        <fullName evidence="1">Uncharacterized protein DUF3263</fullName>
    </submittedName>
</protein>
<keyword evidence="2" id="KW-1185">Reference proteome</keyword>
<dbReference type="Proteomes" id="UP000281738">
    <property type="component" value="Unassembled WGS sequence"/>
</dbReference>
<dbReference type="InterPro" id="IPR021678">
    <property type="entry name" value="DUF3263"/>
</dbReference>
<dbReference type="AlphaFoldDB" id="A0A3N2CX49"/>
<dbReference type="RefSeq" id="WP_123391405.1">
    <property type="nucleotide sequence ID" value="NZ_RKHO01000001.1"/>
</dbReference>
<evidence type="ECO:0000313" key="1">
    <source>
        <dbReference type="EMBL" id="ROR91794.1"/>
    </source>
</evidence>
<name>A0A3N2CX49_9ACTN</name>
<accession>A0A3N2CX49</accession>
<sequence length="83" mass="9853">MGDLTDTHRAIIDFERDHPVWRYPAAKETAVRQRFGMTAARYYQVLGWVIEQQEAVEYAPWTANRLRRLTEKRREARSSSRGE</sequence>
<comment type="caution">
    <text evidence="1">The sequence shown here is derived from an EMBL/GenBank/DDBJ whole genome shotgun (WGS) entry which is preliminary data.</text>
</comment>
<gene>
    <name evidence="1" type="ORF">EDD33_2669</name>
</gene>
<evidence type="ECO:0000313" key="2">
    <source>
        <dbReference type="Proteomes" id="UP000281738"/>
    </source>
</evidence>
<dbReference type="OrthoDB" id="3268863at2"/>
<dbReference type="Pfam" id="PF11662">
    <property type="entry name" value="DUF3263"/>
    <property type="match status" value="1"/>
</dbReference>
<reference evidence="1 2" key="1">
    <citation type="submission" date="2018-11" db="EMBL/GenBank/DDBJ databases">
        <title>Sequencing the genomes of 1000 actinobacteria strains.</title>
        <authorList>
            <person name="Klenk H.-P."/>
        </authorList>
    </citation>
    <scope>NUCLEOTIDE SEQUENCE [LARGE SCALE GENOMIC DNA]</scope>
    <source>
        <strain evidence="1 2">DSM 12652</strain>
    </source>
</reference>
<dbReference type="EMBL" id="RKHO01000001">
    <property type="protein sequence ID" value="ROR91794.1"/>
    <property type="molecule type" value="Genomic_DNA"/>
</dbReference>